<dbReference type="EMBL" id="FNYR01000010">
    <property type="protein sequence ID" value="SEI88212.1"/>
    <property type="molecule type" value="Genomic_DNA"/>
</dbReference>
<feature type="coiled-coil region" evidence="1">
    <location>
        <begin position="40"/>
        <end position="67"/>
    </location>
</feature>
<name>A0A1H6UK30_9EURY</name>
<dbReference type="AlphaFoldDB" id="A0A1H6UK30"/>
<organism evidence="3 4">
    <name type="scientific">Halohasta litchfieldiae</name>
    <dbReference type="NCBI Taxonomy" id="1073996"/>
    <lineage>
        <taxon>Archaea</taxon>
        <taxon>Methanobacteriati</taxon>
        <taxon>Methanobacteriota</taxon>
        <taxon>Stenosarchaea group</taxon>
        <taxon>Halobacteria</taxon>
        <taxon>Halobacteriales</taxon>
        <taxon>Haloferacaceae</taxon>
        <taxon>Halohasta</taxon>
    </lineage>
</organism>
<keyword evidence="2" id="KW-0472">Membrane</keyword>
<protein>
    <submittedName>
        <fullName evidence="3">Uncharacterized protein</fullName>
    </submittedName>
</protein>
<proteinExistence type="predicted"/>
<accession>A0A1H6UK30</accession>
<keyword evidence="1" id="KW-0175">Coiled coil</keyword>
<feature type="transmembrane region" description="Helical" evidence="2">
    <location>
        <begin position="14"/>
        <end position="40"/>
    </location>
</feature>
<keyword evidence="4" id="KW-1185">Reference proteome</keyword>
<dbReference type="KEGG" id="hae:halTADL_2305"/>
<dbReference type="RefSeq" id="WP_089672441.1">
    <property type="nucleotide sequence ID" value="NZ_CP024845.1"/>
</dbReference>
<keyword evidence="2" id="KW-1133">Transmembrane helix</keyword>
<gene>
    <name evidence="3" type="ORF">SAMN05444271_11075</name>
</gene>
<accession>A0A2H4Q3W5</accession>
<dbReference type="GeneID" id="35003084"/>
<evidence type="ECO:0000256" key="1">
    <source>
        <dbReference type="SAM" id="Coils"/>
    </source>
</evidence>
<reference evidence="3 4" key="1">
    <citation type="submission" date="2016-10" db="EMBL/GenBank/DDBJ databases">
        <authorList>
            <person name="de Groot N.N."/>
        </authorList>
    </citation>
    <scope>NUCLEOTIDE SEQUENCE [LARGE SCALE GENOMIC DNA]</scope>
    <source>
        <strain evidence="3 4">DSM 22187</strain>
    </source>
</reference>
<evidence type="ECO:0000256" key="2">
    <source>
        <dbReference type="SAM" id="Phobius"/>
    </source>
</evidence>
<sequence length="67" mass="7682">MQLPLLQLPIGPELLIILLVFVVLLVVPAGILLVVLIGYFRRQSTEKSESTQRIEQLEQRVDELERD</sequence>
<keyword evidence="2" id="KW-0812">Transmembrane</keyword>
<evidence type="ECO:0000313" key="4">
    <source>
        <dbReference type="Proteomes" id="UP000198888"/>
    </source>
</evidence>
<dbReference type="Proteomes" id="UP000198888">
    <property type="component" value="Unassembled WGS sequence"/>
</dbReference>
<evidence type="ECO:0000313" key="3">
    <source>
        <dbReference type="EMBL" id="SEI88212.1"/>
    </source>
</evidence>